<dbReference type="Proteomes" id="UP000004605">
    <property type="component" value="Unassembled WGS sequence"/>
</dbReference>
<comment type="caution">
    <text evidence="1">The sequence shown here is derived from an EMBL/GenBank/DDBJ whole genome shotgun (WGS) entry which is preliminary data.</text>
</comment>
<name>F9S7T2_9VIBR</name>
<organism evidence="1 2">
    <name type="scientific">Vibrio ichthyoenteri ATCC 700023</name>
    <dbReference type="NCBI Taxonomy" id="870968"/>
    <lineage>
        <taxon>Bacteria</taxon>
        <taxon>Pseudomonadati</taxon>
        <taxon>Pseudomonadota</taxon>
        <taxon>Gammaproteobacteria</taxon>
        <taxon>Vibrionales</taxon>
        <taxon>Vibrionaceae</taxon>
        <taxon>Vibrio</taxon>
    </lineage>
</organism>
<reference evidence="1 2" key="1">
    <citation type="journal article" date="2012" name="Int. J. Syst. Evol. Microbiol.">
        <title>Vibrio caribbeanicus sp. nov., isolated from the marine sponge Scleritoderma cyanea.</title>
        <authorList>
            <person name="Hoffmann M."/>
            <person name="Monday S.R."/>
            <person name="Allard M.W."/>
            <person name="Strain E.A."/>
            <person name="Whittaker P."/>
            <person name="Naum M."/>
            <person name="McCarthy P.J."/>
            <person name="Lopez J.V."/>
            <person name="Fischer M."/>
            <person name="Brown E.W."/>
        </authorList>
    </citation>
    <scope>NUCLEOTIDE SEQUENCE [LARGE SCALE GENOMIC DNA]</scope>
    <source>
        <strain evidence="1 2">ATCC 700023</strain>
    </source>
</reference>
<protein>
    <submittedName>
        <fullName evidence="1">Uncharacterized protein</fullName>
    </submittedName>
</protein>
<accession>F9S7T2</accession>
<evidence type="ECO:0000313" key="1">
    <source>
        <dbReference type="EMBL" id="EGU30982.1"/>
    </source>
</evidence>
<sequence length="117" mass="13438">MEVIALSVLNYQHAYLEIRKLMALQLNVLIGNWLDEPENKTSPYQSRMDEALALSCRLCDQPIEDTPELHEQTIDELISCINTLVEVTEGTDAYLHLIPYSTIYSDILRFGDEHDNI</sequence>
<gene>
    <name evidence="1" type="ORF">VII00023_20597</name>
</gene>
<proteinExistence type="predicted"/>
<dbReference type="EMBL" id="AFWF01000303">
    <property type="protein sequence ID" value="EGU30982.1"/>
    <property type="molecule type" value="Genomic_DNA"/>
</dbReference>
<keyword evidence="2" id="KW-1185">Reference proteome</keyword>
<dbReference type="AlphaFoldDB" id="F9S7T2"/>
<evidence type="ECO:0000313" key="2">
    <source>
        <dbReference type="Proteomes" id="UP000004605"/>
    </source>
</evidence>